<dbReference type="InterPro" id="IPR027417">
    <property type="entry name" value="P-loop_NTPase"/>
</dbReference>
<dbReference type="SMART" id="SM00220">
    <property type="entry name" value="S_TKc"/>
    <property type="match status" value="1"/>
</dbReference>
<dbReference type="CDD" id="cd14014">
    <property type="entry name" value="STKc_PknB_like"/>
    <property type="match status" value="1"/>
</dbReference>
<evidence type="ECO:0000259" key="5">
    <source>
        <dbReference type="PROSITE" id="PS50109"/>
    </source>
</evidence>
<feature type="domain" description="Histidine kinase" evidence="5">
    <location>
        <begin position="1622"/>
        <end position="1838"/>
    </location>
</feature>
<dbReference type="SMART" id="SM00388">
    <property type="entry name" value="HisKA"/>
    <property type="match status" value="1"/>
</dbReference>
<name>A0A494XZR0_9BURK</name>
<dbReference type="PROSITE" id="PS50109">
    <property type="entry name" value="HIS_KIN"/>
    <property type="match status" value="1"/>
</dbReference>
<dbReference type="SUPFAM" id="SSF56112">
    <property type="entry name" value="Protein kinase-like (PK-like)"/>
    <property type="match status" value="1"/>
</dbReference>
<evidence type="ECO:0000256" key="2">
    <source>
        <dbReference type="ARBA" id="ARBA00012438"/>
    </source>
</evidence>
<keyword evidence="8" id="KW-1185">Reference proteome</keyword>
<dbReference type="InterPro" id="IPR053159">
    <property type="entry name" value="Hybrid_Histidine_Kinase"/>
</dbReference>
<dbReference type="SMART" id="SM00065">
    <property type="entry name" value="GAF"/>
    <property type="match status" value="1"/>
</dbReference>
<dbReference type="NCBIfam" id="TIGR00229">
    <property type="entry name" value="sensory_box"/>
    <property type="match status" value="1"/>
</dbReference>
<dbReference type="InterPro" id="IPR000719">
    <property type="entry name" value="Prot_kinase_dom"/>
</dbReference>
<proteinExistence type="predicted"/>
<dbReference type="CDD" id="cd00130">
    <property type="entry name" value="PAS"/>
    <property type="match status" value="1"/>
</dbReference>
<evidence type="ECO:0000259" key="4">
    <source>
        <dbReference type="PROSITE" id="PS50011"/>
    </source>
</evidence>
<dbReference type="PROSITE" id="PS50011">
    <property type="entry name" value="PROTEIN_KINASE_DOM"/>
    <property type="match status" value="1"/>
</dbReference>
<dbReference type="Pfam" id="PF13191">
    <property type="entry name" value="AAA_16"/>
    <property type="match status" value="1"/>
</dbReference>
<feature type="domain" description="PAS" evidence="6">
    <location>
        <begin position="1471"/>
        <end position="1543"/>
    </location>
</feature>
<dbReference type="CDD" id="cd00082">
    <property type="entry name" value="HisKA"/>
    <property type="match status" value="1"/>
</dbReference>
<dbReference type="InterPro" id="IPR004358">
    <property type="entry name" value="Sig_transdc_His_kin-like_C"/>
</dbReference>
<dbReference type="Gene3D" id="1.10.510.10">
    <property type="entry name" value="Transferase(Phosphotransferase) domain 1"/>
    <property type="match status" value="1"/>
</dbReference>
<evidence type="ECO:0000259" key="6">
    <source>
        <dbReference type="PROSITE" id="PS50112"/>
    </source>
</evidence>
<dbReference type="Pfam" id="PF13426">
    <property type="entry name" value="PAS_9"/>
    <property type="match status" value="1"/>
</dbReference>
<dbReference type="GO" id="GO:0005524">
    <property type="term" value="F:ATP binding"/>
    <property type="evidence" value="ECO:0007669"/>
    <property type="project" value="InterPro"/>
</dbReference>
<dbReference type="PANTHER" id="PTHR43642:SF1">
    <property type="entry name" value="HYBRID SIGNAL TRANSDUCTION HISTIDINE KINASE G"/>
    <property type="match status" value="1"/>
</dbReference>
<dbReference type="SUPFAM" id="SSF47384">
    <property type="entry name" value="Homodimeric domain of signal transducing histidine kinase"/>
    <property type="match status" value="1"/>
</dbReference>
<dbReference type="Pfam" id="PF02518">
    <property type="entry name" value="HATPase_c"/>
    <property type="match status" value="1"/>
</dbReference>
<dbReference type="InterPro" id="IPR036890">
    <property type="entry name" value="HATPase_C_sf"/>
</dbReference>
<dbReference type="SMART" id="SM00091">
    <property type="entry name" value="PAS"/>
    <property type="match status" value="1"/>
</dbReference>
<dbReference type="EC" id="2.7.13.3" evidence="2"/>
<dbReference type="SUPFAM" id="SSF55781">
    <property type="entry name" value="GAF domain-like"/>
    <property type="match status" value="1"/>
</dbReference>
<keyword evidence="3" id="KW-0597">Phosphoprotein</keyword>
<dbReference type="InterPro" id="IPR035965">
    <property type="entry name" value="PAS-like_dom_sf"/>
</dbReference>
<dbReference type="EMBL" id="RBZU01000004">
    <property type="protein sequence ID" value="RKP55995.1"/>
    <property type="molecule type" value="Genomic_DNA"/>
</dbReference>
<dbReference type="Gene3D" id="3.30.450.40">
    <property type="match status" value="1"/>
</dbReference>
<feature type="domain" description="Protein kinase" evidence="4">
    <location>
        <begin position="1"/>
        <end position="275"/>
    </location>
</feature>
<dbReference type="InterPro" id="IPR003594">
    <property type="entry name" value="HATPase_dom"/>
</dbReference>
<dbReference type="InterPro" id="IPR003593">
    <property type="entry name" value="AAA+_ATPase"/>
</dbReference>
<dbReference type="SUPFAM" id="SSF52540">
    <property type="entry name" value="P-loop containing nucleoside triphosphate hydrolases"/>
    <property type="match status" value="1"/>
</dbReference>
<dbReference type="InterPro" id="IPR011009">
    <property type="entry name" value="Kinase-like_dom_sf"/>
</dbReference>
<dbReference type="SUPFAM" id="SSF55874">
    <property type="entry name" value="ATPase domain of HSP90 chaperone/DNA topoisomerase II/histidine kinase"/>
    <property type="match status" value="1"/>
</dbReference>
<evidence type="ECO:0000256" key="3">
    <source>
        <dbReference type="ARBA" id="ARBA00022553"/>
    </source>
</evidence>
<gene>
    <name evidence="7" type="ORF">D7S86_12480</name>
</gene>
<evidence type="ECO:0000313" key="7">
    <source>
        <dbReference type="EMBL" id="RKP55995.1"/>
    </source>
</evidence>
<dbReference type="Proteomes" id="UP000270342">
    <property type="component" value="Unassembled WGS sequence"/>
</dbReference>
<dbReference type="SMART" id="SM00382">
    <property type="entry name" value="AAA"/>
    <property type="match status" value="1"/>
</dbReference>
<dbReference type="PRINTS" id="PR00344">
    <property type="entry name" value="BCTRLSENSOR"/>
</dbReference>
<dbReference type="InterPro" id="IPR003018">
    <property type="entry name" value="GAF"/>
</dbReference>
<dbReference type="PANTHER" id="PTHR43642">
    <property type="entry name" value="HYBRID SIGNAL TRANSDUCTION HISTIDINE KINASE G"/>
    <property type="match status" value="1"/>
</dbReference>
<dbReference type="InterPro" id="IPR005467">
    <property type="entry name" value="His_kinase_dom"/>
</dbReference>
<dbReference type="Pfam" id="PF01590">
    <property type="entry name" value="GAF"/>
    <property type="match status" value="1"/>
</dbReference>
<dbReference type="OrthoDB" id="9801841at2"/>
<accession>A0A494XZR0</accession>
<reference evidence="7 8" key="1">
    <citation type="submission" date="2018-10" db="EMBL/GenBank/DDBJ databases">
        <title>Robbsia sp. DHC34, isolated from soil.</title>
        <authorList>
            <person name="Gao Z.-H."/>
            <person name="Qiu L.-H."/>
        </authorList>
    </citation>
    <scope>NUCLEOTIDE SEQUENCE [LARGE SCALE GENOMIC DNA]</scope>
    <source>
        <strain evidence="7 8">DHC34</strain>
    </source>
</reference>
<dbReference type="PROSITE" id="PS50112">
    <property type="entry name" value="PAS"/>
    <property type="match status" value="1"/>
</dbReference>
<dbReference type="InterPro" id="IPR036097">
    <property type="entry name" value="HisK_dim/P_sf"/>
</dbReference>
<dbReference type="Pfam" id="PF00069">
    <property type="entry name" value="Pkinase"/>
    <property type="match status" value="1"/>
</dbReference>
<dbReference type="Gene3D" id="3.30.450.20">
    <property type="entry name" value="PAS domain"/>
    <property type="match status" value="1"/>
</dbReference>
<evidence type="ECO:0000256" key="1">
    <source>
        <dbReference type="ARBA" id="ARBA00000085"/>
    </source>
</evidence>
<dbReference type="Gene3D" id="3.40.50.300">
    <property type="entry name" value="P-loop containing nucleotide triphosphate hydrolases"/>
    <property type="match status" value="1"/>
</dbReference>
<dbReference type="Gene3D" id="3.30.565.10">
    <property type="entry name" value="Histidine kinase-like ATPase, C-terminal domain"/>
    <property type="match status" value="1"/>
</dbReference>
<dbReference type="Gene3D" id="1.10.287.130">
    <property type="match status" value="1"/>
</dbReference>
<sequence>MRDGLEAGCGTDGEFQVIRKEGPRLYCRGWHERIDRERLLELAGPSELAASDGLAMLTHEYALRHALDSAWAVRPLDLVRDHARTALVFEEPEAEPLDELLGEPMAIDVFLRIATGLCSALAHLHASGIVHKDVKPANVRVDVVTGRAWLSGFGIASRLPRERAMSTSPPELMTGTLAYMAPEQTGRMNRSIDSRTDLYALGVTFYEMLTGQWPFTASDPLEWIHCHIARRAATPRDRVPSVPLVVSAIVMKLLAKTAEERYQTAAGVLADLQWCIEHAGNLQDIEGFPIGKRDMSDRLWIPEKLYGRGAEIAQLVASFERVVATGVPELTLVSGYSGIGKSSVVHELHKALVPPRGLFVSGKYDQYQRDVPYATLAQAFQGLVRGVLGKGDAELRYWRDALGEALGPNGQLIANLVPEIELILGPQPRLPDLPPQDAQGRFQRVFRRFLGVFARAEHPLVLFLDDLQWLDAATLDLLGSVLTQQDVGHWMVIGAYRDNEVDVSHPLIRMLESIRASGTRVHEVVLAPLAIDDVSQLLADTLHGSLDAVSPLAGLVHEKTGGNPFFAIQFIQALTEEGWLVFDPLSARWTWDLHRIRAKGYTDNVVELMVGKLSRLPDATRGMLEWLACVGTSADAATLALVRPASEAEVHAQLWEAVRNELVVRFDDTYTFAHDRIHEAAYSLIPESDRAGAHWRIGQLLDAHMPEHRREEAVFDIVSQLNRGASLMTSRESRGRLAELNLLAGRRAKRSSAYASALKYLEFGEAVLRDDPGSWPHDLVFSLALARAECEFLTGSMQAAELRLSLLSARARSAAEQSAVACLRVDLYTALNQSSRAVEVCLDYLRRQGLDYPAHPSHEDGAHEYARVLAQVGDREIEQLIDLPFMDHPAALATMDVLTKAFPPALFTDAKLLSLFACLAVNLGLAQGHSDGSAVAYVWLGMIAGPHFGDYDAGFRFGRLGYELVEKRGLERFKARTYLWFGQFVVPWTRHVTASRELFRRAFDAANAVGDLTVAAYSCNNLNTNLLAAGDPLSDAQAEAEHGLAFARQAYFGFVTDIVTPQLALIRMLRGLTAEFGSLDDGAFREDAFERHLASQPALALPECWYWVRKLQARFFAGRHAAAIEAAQHAQRLLWTSPSIFEAAEYHFYAALAHAAVCKGADDTVHFEALARHRDQLDIWAANGPENFDHRAALVQAEIARVTGQYFEAMERYEYAIRSARANRFVHHEALANELAARFYLARGFERIARTYLRDARQGYRRWGAERKVRHLDELDPRLEGEARRQDLTSTFVAPVEQLDLATVLKVSQAASSEIVREKLIDTLMRTALEHAGAVRGVLVLPGTTEQRIEAVTGSGDDAVTLCVRDAESEDRAWPESLIEYVLRTRTSIILDDAQAPNPFSEDPYIVEQGARSVLCIPFLHQAKLVGVLYLENNLCSHAFTPTRVAVLKLLASQAAISLENTELYRNLEEREARIRRLVDSNIVGIFIFDSEGHIVDANDAFLSMIGYDRAQLISGHIRWPDLTSPAWTAFDDRALDALLSGGELEPSENELIRGDGERVPVLIGAASFGGRDGQGAAFVVNLSERKRAEREKLDSEQRFREIEHELVRANRIATIGQLSASIAHEIRQPITAAVINGRAALRWIDANPPNIHEVRLALNRIVDDANRAGTVVGGIHALVKRSPTRRDDLDINEIVRDVIAMAHSEAIKYGVLVSAQLDDALPRVTGDPIQLQQVVLNLMINAFEAMSAVSWSDRELAIVTARAEGESIEVALIDSGPRLDAGQLDRVFEAFYTTKPGGLGMGLSICRSIIDAHGGALRAVAGDARGAEFRFVLPVRAAQA</sequence>
<dbReference type="GO" id="GO:0000155">
    <property type="term" value="F:phosphorelay sensor kinase activity"/>
    <property type="evidence" value="ECO:0007669"/>
    <property type="project" value="InterPro"/>
</dbReference>
<organism evidence="7 8">
    <name type="scientific">Pararobbsia silviterrae</name>
    <dbReference type="NCBI Taxonomy" id="1792498"/>
    <lineage>
        <taxon>Bacteria</taxon>
        <taxon>Pseudomonadati</taxon>
        <taxon>Pseudomonadota</taxon>
        <taxon>Betaproteobacteria</taxon>
        <taxon>Burkholderiales</taxon>
        <taxon>Burkholderiaceae</taxon>
        <taxon>Pararobbsia</taxon>
    </lineage>
</organism>
<protein>
    <recommendedName>
        <fullName evidence="2">histidine kinase</fullName>
        <ecNumber evidence="2">2.7.13.3</ecNumber>
    </recommendedName>
</protein>
<dbReference type="InterPro" id="IPR003661">
    <property type="entry name" value="HisK_dim/P_dom"/>
</dbReference>
<evidence type="ECO:0000313" key="8">
    <source>
        <dbReference type="Proteomes" id="UP000270342"/>
    </source>
</evidence>
<dbReference type="SMART" id="SM00387">
    <property type="entry name" value="HATPase_c"/>
    <property type="match status" value="1"/>
</dbReference>
<dbReference type="InterPro" id="IPR041664">
    <property type="entry name" value="AAA_16"/>
</dbReference>
<dbReference type="SUPFAM" id="SSF55785">
    <property type="entry name" value="PYP-like sensor domain (PAS domain)"/>
    <property type="match status" value="1"/>
</dbReference>
<dbReference type="InterPro" id="IPR029016">
    <property type="entry name" value="GAF-like_dom_sf"/>
</dbReference>
<dbReference type="RefSeq" id="WP_121086838.1">
    <property type="nucleotide sequence ID" value="NZ_RBZU01000004.1"/>
</dbReference>
<dbReference type="InterPro" id="IPR000014">
    <property type="entry name" value="PAS"/>
</dbReference>
<comment type="caution">
    <text evidence="7">The sequence shown here is derived from an EMBL/GenBank/DDBJ whole genome shotgun (WGS) entry which is preliminary data.</text>
</comment>
<comment type="catalytic activity">
    <reaction evidence="1">
        <text>ATP + protein L-histidine = ADP + protein N-phospho-L-histidine.</text>
        <dbReference type="EC" id="2.7.13.3"/>
    </reaction>
</comment>